<dbReference type="InterPro" id="IPR000504">
    <property type="entry name" value="RRM_dom"/>
</dbReference>
<dbReference type="EMBL" id="AK248112">
    <property type="protein sequence ID" value="BAF57630.1"/>
    <property type="molecule type" value="mRNA"/>
</dbReference>
<feature type="domain" description="RRM" evidence="3">
    <location>
        <begin position="6"/>
        <end position="84"/>
    </location>
</feature>
<evidence type="ECO:0000256" key="1">
    <source>
        <dbReference type="PROSITE-ProRule" id="PRU00176"/>
    </source>
</evidence>
<dbReference type="InterPro" id="IPR035979">
    <property type="entry name" value="RBD_domain_sf"/>
</dbReference>
<sequence>MPRSSTTIYVGNIPEDLRRDELKRIFGRYGNIVAATLPVDYYSGIPKGFAFVQFEDIRDAEESFDRLQGYRIGKRSLRLEFATGTKKTPDEMRTVTRRGRSNSPDKRRSRSGGDRRRSKSRDYRRRSRSGDYRRRSRSGDYRRRTRSPVVRRRSPEKRSRSNPRRRSRSVDMRRSRSFRRTSGSPGIPRRNRSRSLSGSRS</sequence>
<dbReference type="InterPro" id="IPR050441">
    <property type="entry name" value="RBM"/>
</dbReference>
<feature type="region of interest" description="Disordered" evidence="2">
    <location>
        <begin position="84"/>
        <end position="201"/>
    </location>
</feature>
<evidence type="ECO:0000313" key="4">
    <source>
        <dbReference type="EMBL" id="BAF57630.1"/>
    </source>
</evidence>
<organism evidence="4">
    <name type="scientific">Dugesia japonica</name>
    <name type="common">Planarian</name>
    <dbReference type="NCBI Taxonomy" id="6161"/>
    <lineage>
        <taxon>Eukaryota</taxon>
        <taxon>Metazoa</taxon>
        <taxon>Spiralia</taxon>
        <taxon>Lophotrochozoa</taxon>
        <taxon>Platyhelminthes</taxon>
        <taxon>Rhabditophora</taxon>
        <taxon>Seriata</taxon>
        <taxon>Tricladida</taxon>
        <taxon>Continenticola</taxon>
        <taxon>Geoplanoidea</taxon>
        <taxon>Dugesiidae</taxon>
        <taxon>Dugesia</taxon>
    </lineage>
</organism>
<feature type="non-terminal residue" evidence="4">
    <location>
        <position position="1"/>
    </location>
</feature>
<evidence type="ECO:0000256" key="2">
    <source>
        <dbReference type="SAM" id="MobiDB-lite"/>
    </source>
</evidence>
<dbReference type="Gene3D" id="3.30.70.330">
    <property type="match status" value="1"/>
</dbReference>
<accession>A4V6L6</accession>
<feature type="compositionally biased region" description="Basic and acidic residues" evidence="2">
    <location>
        <begin position="128"/>
        <end position="142"/>
    </location>
</feature>
<dbReference type="GO" id="GO:0003723">
    <property type="term" value="F:RNA binding"/>
    <property type="evidence" value="ECO:0007669"/>
    <property type="project" value="UniProtKB-UniRule"/>
</dbReference>
<name>A4V6L6_DUGJA</name>
<dbReference type="InterPro" id="IPR012677">
    <property type="entry name" value="Nucleotide-bd_a/b_plait_sf"/>
</dbReference>
<reference evidence="4" key="1">
    <citation type="submission" date="2007-04" db="EMBL/GenBank/DDBJ databases">
        <title>DjCBC-1, a conserved DEAD box RNA helicase of the RCK/p54/Me31B family, is a component of RNA-protein complexes in planarian stem cells and neurons.</title>
        <authorList>
            <person name="Kashikawa M."/>
            <person name="Shibata N."/>
            <person name="Agata K."/>
        </authorList>
    </citation>
    <scope>NUCLEOTIDE SEQUENCE</scope>
</reference>
<keyword evidence="1" id="KW-0694">RNA-binding</keyword>
<evidence type="ECO:0000259" key="3">
    <source>
        <dbReference type="PROSITE" id="PS50102"/>
    </source>
</evidence>
<protein>
    <submittedName>
        <fullName evidence="4">TLS-associated protein</fullName>
    </submittedName>
</protein>
<feature type="compositionally biased region" description="Basic residues" evidence="2">
    <location>
        <begin position="143"/>
        <end position="167"/>
    </location>
</feature>
<dbReference type="SMART" id="SM00360">
    <property type="entry name" value="RRM"/>
    <property type="match status" value="1"/>
</dbReference>
<dbReference type="Pfam" id="PF00076">
    <property type="entry name" value="RRM_1"/>
    <property type="match status" value="1"/>
</dbReference>
<feature type="compositionally biased region" description="Basic and acidic residues" evidence="2">
    <location>
        <begin position="103"/>
        <end position="115"/>
    </location>
</feature>
<feature type="compositionally biased region" description="Basic residues" evidence="2">
    <location>
        <begin position="116"/>
        <end position="127"/>
    </location>
</feature>
<dbReference type="AlphaFoldDB" id="A4V6L6"/>
<proteinExistence type="evidence at transcript level"/>
<dbReference type="PROSITE" id="PS50102">
    <property type="entry name" value="RRM"/>
    <property type="match status" value="1"/>
</dbReference>
<dbReference type="PANTHER" id="PTHR48034">
    <property type="entry name" value="TRANSFORMER-2 SEX-DETERMINING PROTEIN-RELATED"/>
    <property type="match status" value="1"/>
</dbReference>
<dbReference type="SUPFAM" id="SSF54928">
    <property type="entry name" value="RNA-binding domain, RBD"/>
    <property type="match status" value="1"/>
</dbReference>